<name>A0AAD4BGD8_BOLED</name>
<keyword evidence="2" id="KW-1185">Reference proteome</keyword>
<gene>
    <name evidence="1" type="ORF">L210DRAFT_3508751</name>
</gene>
<dbReference type="Proteomes" id="UP001194468">
    <property type="component" value="Unassembled WGS sequence"/>
</dbReference>
<protein>
    <submittedName>
        <fullName evidence="1">Uncharacterized protein</fullName>
    </submittedName>
</protein>
<proteinExistence type="predicted"/>
<dbReference type="EMBL" id="WHUW01000074">
    <property type="protein sequence ID" value="KAF8428406.1"/>
    <property type="molecule type" value="Genomic_DNA"/>
</dbReference>
<accession>A0AAD4BGD8</accession>
<organism evidence="1 2">
    <name type="scientific">Boletus edulis BED1</name>
    <dbReference type="NCBI Taxonomy" id="1328754"/>
    <lineage>
        <taxon>Eukaryota</taxon>
        <taxon>Fungi</taxon>
        <taxon>Dikarya</taxon>
        <taxon>Basidiomycota</taxon>
        <taxon>Agaricomycotina</taxon>
        <taxon>Agaricomycetes</taxon>
        <taxon>Agaricomycetidae</taxon>
        <taxon>Boletales</taxon>
        <taxon>Boletineae</taxon>
        <taxon>Boletaceae</taxon>
        <taxon>Boletoideae</taxon>
        <taxon>Boletus</taxon>
    </lineage>
</organism>
<reference evidence="1" key="2">
    <citation type="journal article" date="2020" name="Nat. Commun.">
        <title>Large-scale genome sequencing of mycorrhizal fungi provides insights into the early evolution of symbiotic traits.</title>
        <authorList>
            <person name="Miyauchi S."/>
            <person name="Kiss E."/>
            <person name="Kuo A."/>
            <person name="Drula E."/>
            <person name="Kohler A."/>
            <person name="Sanchez-Garcia M."/>
            <person name="Morin E."/>
            <person name="Andreopoulos B."/>
            <person name="Barry K.W."/>
            <person name="Bonito G."/>
            <person name="Buee M."/>
            <person name="Carver A."/>
            <person name="Chen C."/>
            <person name="Cichocki N."/>
            <person name="Clum A."/>
            <person name="Culley D."/>
            <person name="Crous P.W."/>
            <person name="Fauchery L."/>
            <person name="Girlanda M."/>
            <person name="Hayes R.D."/>
            <person name="Keri Z."/>
            <person name="LaButti K."/>
            <person name="Lipzen A."/>
            <person name="Lombard V."/>
            <person name="Magnuson J."/>
            <person name="Maillard F."/>
            <person name="Murat C."/>
            <person name="Nolan M."/>
            <person name="Ohm R.A."/>
            <person name="Pangilinan J."/>
            <person name="Pereira M.F."/>
            <person name="Perotto S."/>
            <person name="Peter M."/>
            <person name="Pfister S."/>
            <person name="Riley R."/>
            <person name="Sitrit Y."/>
            <person name="Stielow J.B."/>
            <person name="Szollosi G."/>
            <person name="Zifcakova L."/>
            <person name="Stursova M."/>
            <person name="Spatafora J.W."/>
            <person name="Tedersoo L."/>
            <person name="Vaario L.M."/>
            <person name="Yamada A."/>
            <person name="Yan M."/>
            <person name="Wang P."/>
            <person name="Xu J."/>
            <person name="Bruns T."/>
            <person name="Baldrian P."/>
            <person name="Vilgalys R."/>
            <person name="Dunand C."/>
            <person name="Henrissat B."/>
            <person name="Grigoriev I.V."/>
            <person name="Hibbett D."/>
            <person name="Nagy L.G."/>
            <person name="Martin F.M."/>
        </authorList>
    </citation>
    <scope>NUCLEOTIDE SEQUENCE</scope>
    <source>
        <strain evidence="1">BED1</strain>
    </source>
</reference>
<comment type="caution">
    <text evidence="1">The sequence shown here is derived from an EMBL/GenBank/DDBJ whole genome shotgun (WGS) entry which is preliminary data.</text>
</comment>
<dbReference type="AlphaFoldDB" id="A0AAD4BGD8"/>
<evidence type="ECO:0000313" key="2">
    <source>
        <dbReference type="Proteomes" id="UP001194468"/>
    </source>
</evidence>
<reference evidence="1" key="1">
    <citation type="submission" date="2019-10" db="EMBL/GenBank/DDBJ databases">
        <authorList>
            <consortium name="DOE Joint Genome Institute"/>
            <person name="Kuo A."/>
            <person name="Miyauchi S."/>
            <person name="Kiss E."/>
            <person name="Drula E."/>
            <person name="Kohler A."/>
            <person name="Sanchez-Garcia M."/>
            <person name="Andreopoulos B."/>
            <person name="Barry K.W."/>
            <person name="Bonito G."/>
            <person name="Buee M."/>
            <person name="Carver A."/>
            <person name="Chen C."/>
            <person name="Cichocki N."/>
            <person name="Clum A."/>
            <person name="Culley D."/>
            <person name="Crous P.W."/>
            <person name="Fauchery L."/>
            <person name="Girlanda M."/>
            <person name="Hayes R."/>
            <person name="Keri Z."/>
            <person name="LaButti K."/>
            <person name="Lipzen A."/>
            <person name="Lombard V."/>
            <person name="Magnuson J."/>
            <person name="Maillard F."/>
            <person name="Morin E."/>
            <person name="Murat C."/>
            <person name="Nolan M."/>
            <person name="Ohm R."/>
            <person name="Pangilinan J."/>
            <person name="Pereira M."/>
            <person name="Perotto S."/>
            <person name="Peter M."/>
            <person name="Riley R."/>
            <person name="Sitrit Y."/>
            <person name="Stielow B."/>
            <person name="Szollosi G."/>
            <person name="Zifcakova L."/>
            <person name="Stursova M."/>
            <person name="Spatafora J.W."/>
            <person name="Tedersoo L."/>
            <person name="Vaario L.-M."/>
            <person name="Yamada A."/>
            <person name="Yan M."/>
            <person name="Wang P."/>
            <person name="Xu J."/>
            <person name="Bruns T."/>
            <person name="Baldrian P."/>
            <person name="Vilgalys R."/>
            <person name="Henrissat B."/>
            <person name="Grigoriev I.V."/>
            <person name="Hibbett D."/>
            <person name="Nagy L.G."/>
            <person name="Martin F.M."/>
        </authorList>
    </citation>
    <scope>NUCLEOTIDE SEQUENCE</scope>
    <source>
        <strain evidence="1">BED1</strain>
    </source>
</reference>
<evidence type="ECO:0000313" key="1">
    <source>
        <dbReference type="EMBL" id="KAF8428406.1"/>
    </source>
</evidence>
<sequence length="148" mass="17189">MNEIRGSLRRGIVAQGMFQLLGIKQMEREMYQYVDPGPVTQREFEEMIHKDFVGPGPYPTYILPHSGWTLQHTKNERGINQMEREMYQYVDPGPVTQREFEEMIHKDFVGPGPYLTYILPHSGWTLQQHTKNARDQGIIPQGNHYVGG</sequence>